<feature type="domain" description="DUF1648" evidence="2">
    <location>
        <begin position="18"/>
        <end position="64"/>
    </location>
</feature>
<feature type="transmembrane region" description="Helical" evidence="1">
    <location>
        <begin position="12"/>
        <end position="31"/>
    </location>
</feature>
<dbReference type="RefSeq" id="WP_048121032.1">
    <property type="nucleotide sequence ID" value="NZ_CP009520.1"/>
</dbReference>
<name>A0A0E3Q6N5_9EURY</name>
<evidence type="ECO:0000313" key="4">
    <source>
        <dbReference type="Proteomes" id="UP000033096"/>
    </source>
</evidence>
<evidence type="ECO:0000313" key="3">
    <source>
        <dbReference type="EMBL" id="AKB44403.1"/>
    </source>
</evidence>
<dbReference type="EMBL" id="CP009520">
    <property type="protein sequence ID" value="AKB44403.1"/>
    <property type="molecule type" value="Genomic_DNA"/>
</dbReference>
<dbReference type="KEGG" id="mvc:MSVAZ_2134"/>
<evidence type="ECO:0000256" key="1">
    <source>
        <dbReference type="SAM" id="Phobius"/>
    </source>
</evidence>
<dbReference type="Proteomes" id="UP000033096">
    <property type="component" value="Chromosome"/>
</dbReference>
<dbReference type="InterPro" id="IPR012867">
    <property type="entry name" value="DUF1648"/>
</dbReference>
<feature type="transmembrane region" description="Helical" evidence="1">
    <location>
        <begin position="98"/>
        <end position="117"/>
    </location>
</feature>
<dbReference type="GeneID" id="24810598"/>
<dbReference type="PATRIC" id="fig|1434123.4.peg.2601"/>
<dbReference type="AlphaFoldDB" id="A0A0E3Q6N5"/>
<keyword evidence="1" id="KW-0472">Membrane</keyword>
<reference evidence="3 4" key="1">
    <citation type="submission" date="2014-07" db="EMBL/GenBank/DDBJ databases">
        <title>Methanogenic archaea and the global carbon cycle.</title>
        <authorList>
            <person name="Henriksen J.R."/>
            <person name="Luke J."/>
            <person name="Reinhart S."/>
            <person name="Benedict M.N."/>
            <person name="Youngblut N.D."/>
            <person name="Metcalf M.E."/>
            <person name="Whitaker R.J."/>
            <person name="Metcalf W.W."/>
        </authorList>
    </citation>
    <scope>NUCLEOTIDE SEQUENCE [LARGE SCALE GENOMIC DNA]</scope>
    <source>
        <strain evidence="3 4">Z-761</strain>
    </source>
</reference>
<keyword evidence="1" id="KW-0812">Transmembrane</keyword>
<evidence type="ECO:0000259" key="2">
    <source>
        <dbReference type="Pfam" id="PF07853"/>
    </source>
</evidence>
<gene>
    <name evidence="3" type="ORF">MSVAZ_2134</name>
</gene>
<proteinExistence type="predicted"/>
<sequence>MKLKYTKLQLVLEIIGLLFLVGMIVFIYTQWDQIPQQVPMHYNALGEIDRWGSKYQTLILPAIGILLYTFITVVSFFPQMWNVPVQITEENKEAVYLSTRNLIIFMKVEILAIFFYLNYHTVTVQPLSVIFLPIFLIIIFGTLIFFIVRTIRLGNEKKHNREL</sequence>
<keyword evidence="4" id="KW-1185">Reference proteome</keyword>
<protein>
    <recommendedName>
        <fullName evidence="2">DUF1648 domain-containing protein</fullName>
    </recommendedName>
</protein>
<feature type="transmembrane region" description="Helical" evidence="1">
    <location>
        <begin position="129"/>
        <end position="148"/>
    </location>
</feature>
<feature type="transmembrane region" description="Helical" evidence="1">
    <location>
        <begin position="58"/>
        <end position="77"/>
    </location>
</feature>
<dbReference type="Pfam" id="PF07853">
    <property type="entry name" value="DUF1648"/>
    <property type="match status" value="1"/>
</dbReference>
<accession>A0A0E3Q6N5</accession>
<dbReference type="HOGENOM" id="CLU_120972_0_0_2"/>
<keyword evidence="1" id="KW-1133">Transmembrane helix</keyword>
<organism evidence="3 4">
    <name type="scientific">Methanosarcina vacuolata Z-761</name>
    <dbReference type="NCBI Taxonomy" id="1434123"/>
    <lineage>
        <taxon>Archaea</taxon>
        <taxon>Methanobacteriati</taxon>
        <taxon>Methanobacteriota</taxon>
        <taxon>Stenosarchaea group</taxon>
        <taxon>Methanomicrobia</taxon>
        <taxon>Methanosarcinales</taxon>
        <taxon>Methanosarcinaceae</taxon>
        <taxon>Methanosarcina</taxon>
    </lineage>
</organism>